<feature type="transmembrane region" description="Helical" evidence="7">
    <location>
        <begin position="36"/>
        <end position="53"/>
    </location>
</feature>
<dbReference type="Proteomes" id="UP000006772">
    <property type="component" value="Unassembled WGS sequence"/>
</dbReference>
<dbReference type="RefSeq" id="WP_006461195.1">
    <property type="nucleotide sequence ID" value="NZ_AEEC02000001.1"/>
</dbReference>
<dbReference type="InterPro" id="IPR058130">
    <property type="entry name" value="PEA_transf_C"/>
</dbReference>
<dbReference type="Pfam" id="PF00884">
    <property type="entry name" value="Sulfatase"/>
    <property type="match status" value="1"/>
</dbReference>
<keyword evidence="3" id="KW-0808">Transferase</keyword>
<proteinExistence type="predicted"/>
<dbReference type="CDD" id="cd16017">
    <property type="entry name" value="LptA"/>
    <property type="match status" value="1"/>
</dbReference>
<evidence type="ECO:0000259" key="8">
    <source>
        <dbReference type="Pfam" id="PF00884"/>
    </source>
</evidence>
<evidence type="ECO:0000256" key="5">
    <source>
        <dbReference type="ARBA" id="ARBA00022989"/>
    </source>
</evidence>
<organism evidence="9 10">
    <name type="scientific">Herbaspirillum frisingense GSF30</name>
    <dbReference type="NCBI Taxonomy" id="864073"/>
    <lineage>
        <taxon>Bacteria</taxon>
        <taxon>Pseudomonadati</taxon>
        <taxon>Pseudomonadota</taxon>
        <taxon>Betaproteobacteria</taxon>
        <taxon>Burkholderiales</taxon>
        <taxon>Oxalobacteraceae</taxon>
        <taxon>Herbaspirillum</taxon>
    </lineage>
</organism>
<dbReference type="GO" id="GO:0016787">
    <property type="term" value="F:hydrolase activity"/>
    <property type="evidence" value="ECO:0007669"/>
    <property type="project" value="UniProtKB-KW"/>
</dbReference>
<dbReference type="GO" id="GO:0005886">
    <property type="term" value="C:plasma membrane"/>
    <property type="evidence" value="ECO:0007669"/>
    <property type="project" value="UniProtKB-SubCell"/>
</dbReference>
<dbReference type="GO" id="GO:0016776">
    <property type="term" value="F:phosphotransferase activity, phosphate group as acceptor"/>
    <property type="evidence" value="ECO:0007669"/>
    <property type="project" value="TreeGrafter"/>
</dbReference>
<keyword evidence="4 7" id="KW-0812">Transmembrane</keyword>
<dbReference type="GO" id="GO:0009244">
    <property type="term" value="P:lipopolysaccharide core region biosynthetic process"/>
    <property type="evidence" value="ECO:0007669"/>
    <property type="project" value="TreeGrafter"/>
</dbReference>
<keyword evidence="6 7" id="KW-0472">Membrane</keyword>
<dbReference type="EMBL" id="AEEC02000001">
    <property type="protein sequence ID" value="EOA06720.1"/>
    <property type="molecule type" value="Genomic_DNA"/>
</dbReference>
<dbReference type="AlphaFoldDB" id="A0AAI9IIM0"/>
<protein>
    <submittedName>
        <fullName evidence="9">Membrane-associated, metal-dependent hydrolase</fullName>
    </submittedName>
</protein>
<feature type="transmembrane region" description="Helical" evidence="7">
    <location>
        <begin position="117"/>
        <end position="134"/>
    </location>
</feature>
<dbReference type="SUPFAM" id="SSF53649">
    <property type="entry name" value="Alkaline phosphatase-like"/>
    <property type="match status" value="1"/>
</dbReference>
<evidence type="ECO:0000256" key="3">
    <source>
        <dbReference type="ARBA" id="ARBA00022679"/>
    </source>
</evidence>
<accession>A0AAI9IIM0</accession>
<evidence type="ECO:0000313" key="9">
    <source>
        <dbReference type="EMBL" id="EOA06720.1"/>
    </source>
</evidence>
<evidence type="ECO:0000256" key="6">
    <source>
        <dbReference type="ARBA" id="ARBA00023136"/>
    </source>
</evidence>
<sequence length="560" mass="63085">MNKLLKRLLLGLAGLAVFWALGRISANELAKSSVLMATALPGIAGLFLAIPVLRRRPGWFSAASLGIIGLFLLDAAIKGFLRDYFGLRPNPVLVLQAIFNTNPAESSEFFRHNGRDVAEAAGLLWLTWGAVWLAERRLRRSEAGQPAPVWRWRGVAGVGSLLAIFIALHFNPTMAKENPLLFWPIRYLDYRDQMAQAASMEENVARNMAQKSEWQVRYHGPERNTVVWVIGESLNRANMSLYGYERATSPTLEAMRKDLIVFRDVVSSEPATMASLMKMLTPADLNDPQAWNRKPDVLMLAREAGFRIHWLSNQPPNDGWLGLVSRRADHQVFINKGAGRGENNFDGNLLPALEAALQDPAPKKLIVVHLLGAHPTYDMRYPSQYARFDSLRDSVAERLENADRSAWIRQLRNEYDNAIAYNDYVVGSMLRLTMNDAREDNASLLFSSDHAQEVGHTRNHAGQSVADATGYEIPMLAWTRSFTGKSAEEKAQLEYRPYQTDQMEHTVLGLLGVDSVYYDARHDILSERFVSAHFHQLRRINGQPYQPRTLRYNEAAAQGQ</sequence>
<feature type="transmembrane region" description="Helical" evidence="7">
    <location>
        <begin position="60"/>
        <end position="81"/>
    </location>
</feature>
<dbReference type="InterPro" id="IPR017850">
    <property type="entry name" value="Alkaline_phosphatase_core_sf"/>
</dbReference>
<name>A0AAI9IIM0_9BURK</name>
<comment type="subcellular location">
    <subcellularLocation>
        <location evidence="1">Cell membrane</location>
        <topology evidence="1">Multi-pass membrane protein</topology>
    </subcellularLocation>
</comment>
<evidence type="ECO:0000256" key="1">
    <source>
        <dbReference type="ARBA" id="ARBA00004651"/>
    </source>
</evidence>
<evidence type="ECO:0000313" key="10">
    <source>
        <dbReference type="Proteomes" id="UP000006772"/>
    </source>
</evidence>
<dbReference type="InterPro" id="IPR040423">
    <property type="entry name" value="PEA_transferase"/>
</dbReference>
<dbReference type="InterPro" id="IPR000917">
    <property type="entry name" value="Sulfatase_N"/>
</dbReference>
<evidence type="ECO:0000256" key="7">
    <source>
        <dbReference type="SAM" id="Phobius"/>
    </source>
</evidence>
<gene>
    <name evidence="9" type="ORF">HFRIS_000365</name>
</gene>
<comment type="caution">
    <text evidence="9">The sequence shown here is derived from an EMBL/GenBank/DDBJ whole genome shotgun (WGS) entry which is preliminary data.</text>
</comment>
<keyword evidence="9" id="KW-0378">Hydrolase</keyword>
<evidence type="ECO:0000256" key="4">
    <source>
        <dbReference type="ARBA" id="ARBA00022692"/>
    </source>
</evidence>
<feature type="domain" description="Sulfatase N-terminal" evidence="8">
    <location>
        <begin position="225"/>
        <end position="513"/>
    </location>
</feature>
<dbReference type="PANTHER" id="PTHR30443">
    <property type="entry name" value="INNER MEMBRANE PROTEIN"/>
    <property type="match status" value="1"/>
</dbReference>
<dbReference type="PANTHER" id="PTHR30443:SF2">
    <property type="entry name" value="PHOSPHOETHANOLAMINE TRANSFERASE EPTC"/>
    <property type="match status" value="1"/>
</dbReference>
<reference evidence="9 10" key="1">
    <citation type="journal article" date="2013" name="Front. Microbiol.">
        <title>The genome of the endophytic bacterium H. frisingense GSF30(T) identifies diverse strategies in the Herbaspirillum genus to interact with plants.</title>
        <authorList>
            <person name="Straub D."/>
            <person name="Rothballer M."/>
            <person name="Hartmann A."/>
            <person name="Ludewig U."/>
        </authorList>
    </citation>
    <scope>NUCLEOTIDE SEQUENCE [LARGE SCALE GENOMIC DNA]</scope>
    <source>
        <strain evidence="9 10">GSF30</strain>
    </source>
</reference>
<dbReference type="Gene3D" id="3.40.720.10">
    <property type="entry name" value="Alkaline Phosphatase, subunit A"/>
    <property type="match status" value="1"/>
</dbReference>
<keyword evidence="2" id="KW-1003">Cell membrane</keyword>
<keyword evidence="5 7" id="KW-1133">Transmembrane helix</keyword>
<feature type="transmembrane region" description="Helical" evidence="7">
    <location>
        <begin position="154"/>
        <end position="170"/>
    </location>
</feature>
<evidence type="ECO:0000256" key="2">
    <source>
        <dbReference type="ARBA" id="ARBA00022475"/>
    </source>
</evidence>